<dbReference type="STRING" id="1166337.SAMN05192580_3614"/>
<dbReference type="InterPro" id="IPR024607">
    <property type="entry name" value="Sulfatase_CS"/>
</dbReference>
<dbReference type="OrthoDB" id="9803751at2"/>
<keyword evidence="4" id="KW-0106">Calcium</keyword>
<gene>
    <name evidence="7" type="ORF">SAMN05192580_3614</name>
</gene>
<dbReference type="RefSeq" id="WP_093316757.1">
    <property type="nucleotide sequence ID" value="NZ_FOZG01000003.1"/>
</dbReference>
<dbReference type="PROSITE" id="PS00523">
    <property type="entry name" value="SULFATASE_1"/>
    <property type="match status" value="1"/>
</dbReference>
<proteinExistence type="inferred from homology"/>
<feature type="domain" description="Sulfatase N-terminal" evidence="6">
    <location>
        <begin position="61"/>
        <end position="474"/>
    </location>
</feature>
<name>A0A1I6M7Z2_9SPHN</name>
<feature type="chain" id="PRO_5011436587" evidence="5">
    <location>
        <begin position="23"/>
        <end position="776"/>
    </location>
</feature>
<dbReference type="Gene3D" id="3.30.1120.10">
    <property type="match status" value="1"/>
</dbReference>
<evidence type="ECO:0000259" key="6">
    <source>
        <dbReference type="Pfam" id="PF00884"/>
    </source>
</evidence>
<dbReference type="InterPro" id="IPR017850">
    <property type="entry name" value="Alkaline_phosphatase_core_sf"/>
</dbReference>
<evidence type="ECO:0000313" key="7">
    <source>
        <dbReference type="EMBL" id="SFS11632.1"/>
    </source>
</evidence>
<evidence type="ECO:0000256" key="1">
    <source>
        <dbReference type="ARBA" id="ARBA00008779"/>
    </source>
</evidence>
<dbReference type="InterPro" id="IPR000917">
    <property type="entry name" value="Sulfatase_N"/>
</dbReference>
<protein>
    <submittedName>
        <fullName evidence="7">Arylsulfatase</fullName>
    </submittedName>
</protein>
<keyword evidence="3" id="KW-0378">Hydrolase</keyword>
<keyword evidence="2" id="KW-0479">Metal-binding</keyword>
<keyword evidence="8" id="KW-1185">Reference proteome</keyword>
<organism evidence="7 8">
    <name type="scientific">Sphingomonas jatrophae</name>
    <dbReference type="NCBI Taxonomy" id="1166337"/>
    <lineage>
        <taxon>Bacteria</taxon>
        <taxon>Pseudomonadati</taxon>
        <taxon>Pseudomonadota</taxon>
        <taxon>Alphaproteobacteria</taxon>
        <taxon>Sphingomonadales</taxon>
        <taxon>Sphingomonadaceae</taxon>
        <taxon>Sphingomonas</taxon>
    </lineage>
</organism>
<comment type="similarity">
    <text evidence="1">Belongs to the sulfatase family.</text>
</comment>
<keyword evidence="5" id="KW-0732">Signal</keyword>
<dbReference type="EMBL" id="FOZG01000003">
    <property type="protein sequence ID" value="SFS11632.1"/>
    <property type="molecule type" value="Genomic_DNA"/>
</dbReference>
<reference evidence="7 8" key="1">
    <citation type="submission" date="2016-10" db="EMBL/GenBank/DDBJ databases">
        <authorList>
            <person name="de Groot N.N."/>
        </authorList>
    </citation>
    <scope>NUCLEOTIDE SEQUENCE [LARGE SCALE GENOMIC DNA]</scope>
    <source>
        <strain evidence="7 8">S5-249</strain>
    </source>
</reference>
<sequence>MRSWLTVQFACTAAMLPAAAGAADLIVLPRPPEPFAGTIGTTYADSTPAFQAPVSAPAGAPNVLLVLTDDVGFAAASSFGGPIPTPALDRLAKAGLRYTRFHTTAMCSPTRASLLTGRNHHAVGSGIVTDTASGYPGYWSVIPRSASTVAEVLRLNGYNTAFFGKHHNVPQGSEDASTGPFELWPTGLGFEYFYGFVGGDTNQWRPTLYRGTNRADPPHDAHETLDHVLAQDLIHWIHGQKAASPDKPFMVYFAPGSAHAPHQAPAEWIAKFKGRFDQGWDKLREESLARQKAMGIAPPDTALTPRPVGIPGWASLTADQRRAYARMMEVFAGMLAYQDAQIGTVLDELQRMGQLDNTLVIFVEGDNGASPEGDIGGTMNELGHLANGMKEDSGWLLAEMDKMGGPDSYQVYPVGWAWATNSPFQWTKQVGSHLGGTRNGMVVSWPARIKAMGGIRTQFAHVNDIMPTILEAVGLPAPDIVHGVKQQRIDGTSLVYSFADARAPERHTTQYFELLGNRAIYDHGWLASTTPGRLPWKEGKSAGLPTDYKWELYDLSRDFSQAHDLAARQPAKLAALQSLWDKQARANSVYPLDDRQGRMRAYNAGQRTPQRTSWVYWGSDISVAQVKAPPLNFRSFAINAEVTIPKEGARGALIASGSQFAGWSFYFDGGRPVVVHAASQKPEDVFRIASTAPIAPGPHRIGYDYALDGKPGQGGTLTITVDGKAVANGRIGRTAFIAAGLGETFDIGSDTGAAVVELAQGTRFNGSIARIEVTPR</sequence>
<dbReference type="GO" id="GO:0046872">
    <property type="term" value="F:metal ion binding"/>
    <property type="evidence" value="ECO:0007669"/>
    <property type="project" value="UniProtKB-KW"/>
</dbReference>
<dbReference type="Pfam" id="PF00884">
    <property type="entry name" value="Sulfatase"/>
    <property type="match status" value="1"/>
</dbReference>
<evidence type="ECO:0000256" key="2">
    <source>
        <dbReference type="ARBA" id="ARBA00022723"/>
    </source>
</evidence>
<evidence type="ECO:0000256" key="5">
    <source>
        <dbReference type="SAM" id="SignalP"/>
    </source>
</evidence>
<dbReference type="GO" id="GO:0016787">
    <property type="term" value="F:hydrolase activity"/>
    <property type="evidence" value="ECO:0007669"/>
    <property type="project" value="UniProtKB-KW"/>
</dbReference>
<evidence type="ECO:0000256" key="4">
    <source>
        <dbReference type="ARBA" id="ARBA00022837"/>
    </source>
</evidence>
<dbReference type="PANTHER" id="PTHR42693:SF43">
    <property type="entry name" value="BLL2667 PROTEIN"/>
    <property type="match status" value="1"/>
</dbReference>
<dbReference type="PANTHER" id="PTHR42693">
    <property type="entry name" value="ARYLSULFATASE FAMILY MEMBER"/>
    <property type="match status" value="1"/>
</dbReference>
<evidence type="ECO:0000256" key="3">
    <source>
        <dbReference type="ARBA" id="ARBA00022801"/>
    </source>
</evidence>
<dbReference type="AlphaFoldDB" id="A0A1I6M7Z2"/>
<dbReference type="Proteomes" id="UP000198824">
    <property type="component" value="Unassembled WGS sequence"/>
</dbReference>
<dbReference type="SUPFAM" id="SSF53649">
    <property type="entry name" value="Alkaline phosphatase-like"/>
    <property type="match status" value="1"/>
</dbReference>
<evidence type="ECO:0000313" key="8">
    <source>
        <dbReference type="Proteomes" id="UP000198824"/>
    </source>
</evidence>
<dbReference type="CDD" id="cd16025">
    <property type="entry name" value="PAS_like"/>
    <property type="match status" value="1"/>
</dbReference>
<dbReference type="InterPro" id="IPR050738">
    <property type="entry name" value="Sulfatase"/>
</dbReference>
<feature type="signal peptide" evidence="5">
    <location>
        <begin position="1"/>
        <end position="22"/>
    </location>
</feature>
<dbReference type="Gene3D" id="3.40.720.10">
    <property type="entry name" value="Alkaline Phosphatase, subunit A"/>
    <property type="match status" value="1"/>
</dbReference>
<accession>A0A1I6M7Z2</accession>